<dbReference type="AlphaFoldDB" id="A0A7X2TFU8"/>
<dbReference type="PANTHER" id="PTHR43392">
    <property type="entry name" value="AAA-TYPE ATPASE FAMILY PROTEIN / ANKYRIN REPEAT FAMILY PROTEIN"/>
    <property type="match status" value="1"/>
</dbReference>
<dbReference type="SUPFAM" id="SSF52540">
    <property type="entry name" value="P-loop containing nucleoside triphosphate hydrolases"/>
    <property type="match status" value="2"/>
</dbReference>
<protein>
    <submittedName>
        <fullName evidence="6">AAA family ATPase</fullName>
    </submittedName>
</protein>
<dbReference type="Proteomes" id="UP000461880">
    <property type="component" value="Unassembled WGS sequence"/>
</dbReference>
<sequence length="719" mass="79940">MSRETKDEEKARLMREILEKRKNSQTTDQEPITLTTGSGQKTEPESSSSALASMLNSAADTTNDMLRYADDAFAQLRKVLNGQQKELDELSRQNGLSAKPGYTSKDMEQMQKDMQEEYHLSNEEVNARMPVKNLDSEKVFTEIYHELDAAVVGQDDALHAACAAFRRPYVMGEEPGKPKNVILVTGPVGSGRHTMIRQMAESMYQHQAIESNEVRTLDLSLYTGSAQEPIFLQDLYQSLSSKSAIICFENFESAYPKFRDYVRALAVDGKCILTKRYVLNKGILVETQTGLVKKAIDSFSAEGKYLVFLTTRGVKAAQDAFGADFLYHVLDIISFTAMTEADAKEYVSLCLKNLTDKAKKNLKLSLTAEDSFGEWVIAHYDKSRGADAIMGMFEDYYISLSEASLSGKYPGESALLTIQDDVPVALISGKAAKLSRSKTSSEEIAAVNKELDAIVGLEPIKEYIRSLQAHLQVQELRRQQGLKTSEVSKHMIFTGNPGTGKTTIARLISRYMKAIGALSQGQLVEVTRKDLVAQYVGQTAPQTMSVIRSALGGVLFIDEAYSLYRGKDDSFGLEAIDTIVKAMEDNRENLIVILAGYKKEMSTFLEANSGLRSRFPNIIDFPDYTGEELLKIAEIQADSKGFTITEDARQPLLDFFNEVQSINAAEAGNGRLARNTVEKAILKQSERLVKHPGDNLSELRKEDFDFTINVKPSEETESF</sequence>
<dbReference type="InterPro" id="IPR000641">
    <property type="entry name" value="CbxX/CfxQ"/>
</dbReference>
<dbReference type="Gene3D" id="3.40.50.300">
    <property type="entry name" value="P-loop containing nucleotide triphosphate hydrolases"/>
    <property type="match status" value="2"/>
</dbReference>
<comment type="caution">
    <text evidence="6">The sequence shown here is derived from an EMBL/GenBank/DDBJ whole genome shotgun (WGS) entry which is preliminary data.</text>
</comment>
<evidence type="ECO:0000256" key="1">
    <source>
        <dbReference type="ARBA" id="ARBA00010378"/>
    </source>
</evidence>
<organism evidence="6 7">
    <name type="scientific">Stecheria intestinalis</name>
    <dbReference type="NCBI Taxonomy" id="2606630"/>
    <lineage>
        <taxon>Bacteria</taxon>
        <taxon>Bacillati</taxon>
        <taxon>Bacillota</taxon>
        <taxon>Erysipelotrichia</taxon>
        <taxon>Erysipelotrichales</taxon>
        <taxon>Erysipelotrichaceae</taxon>
        <taxon>Stecheria</taxon>
    </lineage>
</organism>
<gene>
    <name evidence="6" type="ORF">FYJ51_06335</name>
</gene>
<feature type="domain" description="AAA+ ATPase" evidence="5">
    <location>
        <begin position="487"/>
        <end position="625"/>
    </location>
</feature>
<evidence type="ECO:0000259" key="5">
    <source>
        <dbReference type="SMART" id="SM00382"/>
    </source>
</evidence>
<feature type="compositionally biased region" description="Basic and acidic residues" evidence="4">
    <location>
        <begin position="1"/>
        <end position="22"/>
    </location>
</feature>
<feature type="domain" description="AAA+ ATPase" evidence="5">
    <location>
        <begin position="178"/>
        <end position="295"/>
    </location>
</feature>
<evidence type="ECO:0000256" key="4">
    <source>
        <dbReference type="SAM" id="MobiDB-lite"/>
    </source>
</evidence>
<dbReference type="RefSeq" id="WP_154504321.1">
    <property type="nucleotide sequence ID" value="NZ_VUMN01000012.1"/>
</dbReference>
<feature type="compositionally biased region" description="Polar residues" evidence="4">
    <location>
        <begin position="24"/>
        <end position="41"/>
    </location>
</feature>
<dbReference type="InterPro" id="IPR027417">
    <property type="entry name" value="P-loop_NTPase"/>
</dbReference>
<dbReference type="InterPro" id="IPR003959">
    <property type="entry name" value="ATPase_AAA_core"/>
</dbReference>
<keyword evidence="2" id="KW-0547">Nucleotide-binding</keyword>
<dbReference type="InterPro" id="IPR003593">
    <property type="entry name" value="AAA+_ATPase"/>
</dbReference>
<dbReference type="InterPro" id="IPR041627">
    <property type="entry name" value="AAA_lid_6"/>
</dbReference>
<evidence type="ECO:0000313" key="7">
    <source>
        <dbReference type="Proteomes" id="UP000461880"/>
    </source>
</evidence>
<evidence type="ECO:0000256" key="2">
    <source>
        <dbReference type="ARBA" id="ARBA00022741"/>
    </source>
</evidence>
<dbReference type="GO" id="GO:0005524">
    <property type="term" value="F:ATP binding"/>
    <property type="evidence" value="ECO:0007669"/>
    <property type="project" value="UniProtKB-KW"/>
</dbReference>
<dbReference type="Pfam" id="PF17866">
    <property type="entry name" value="AAA_lid_6"/>
    <property type="match status" value="1"/>
</dbReference>
<evidence type="ECO:0000256" key="3">
    <source>
        <dbReference type="ARBA" id="ARBA00022840"/>
    </source>
</evidence>
<keyword evidence="3" id="KW-0067">ATP-binding</keyword>
<proteinExistence type="inferred from homology"/>
<dbReference type="GO" id="GO:0016887">
    <property type="term" value="F:ATP hydrolysis activity"/>
    <property type="evidence" value="ECO:0007669"/>
    <property type="project" value="InterPro"/>
</dbReference>
<dbReference type="InterPro" id="IPR050773">
    <property type="entry name" value="CbxX/CfxQ_RuBisCO_ESX"/>
</dbReference>
<dbReference type="PRINTS" id="PR00819">
    <property type="entry name" value="CBXCFQXSUPER"/>
</dbReference>
<dbReference type="CDD" id="cd00009">
    <property type="entry name" value="AAA"/>
    <property type="match status" value="1"/>
</dbReference>
<dbReference type="Gene3D" id="1.10.8.60">
    <property type="match status" value="1"/>
</dbReference>
<dbReference type="EMBL" id="VUMN01000012">
    <property type="protein sequence ID" value="MSS58520.1"/>
    <property type="molecule type" value="Genomic_DNA"/>
</dbReference>
<dbReference type="SMART" id="SM00382">
    <property type="entry name" value="AAA"/>
    <property type="match status" value="2"/>
</dbReference>
<feature type="region of interest" description="Disordered" evidence="4">
    <location>
        <begin position="1"/>
        <end position="52"/>
    </location>
</feature>
<accession>A0A7X2TFU8</accession>
<evidence type="ECO:0000313" key="6">
    <source>
        <dbReference type="EMBL" id="MSS58520.1"/>
    </source>
</evidence>
<dbReference type="PANTHER" id="PTHR43392:SF2">
    <property type="entry name" value="AAA-TYPE ATPASE FAMILY PROTEIN _ ANKYRIN REPEAT FAMILY PROTEIN"/>
    <property type="match status" value="1"/>
</dbReference>
<keyword evidence="7" id="KW-1185">Reference proteome</keyword>
<name>A0A7X2TFU8_9FIRM</name>
<dbReference type="FunFam" id="3.40.50.300:FF:000216">
    <property type="entry name" value="Type VII secretion ATPase EccA"/>
    <property type="match status" value="1"/>
</dbReference>
<dbReference type="Pfam" id="PF00004">
    <property type="entry name" value="AAA"/>
    <property type="match status" value="1"/>
</dbReference>
<reference evidence="6 7" key="1">
    <citation type="submission" date="2019-08" db="EMBL/GenBank/DDBJ databases">
        <title>In-depth cultivation of the pig gut microbiome towards novel bacterial diversity and tailored functional studies.</title>
        <authorList>
            <person name="Wylensek D."/>
            <person name="Hitch T.C.A."/>
            <person name="Clavel T."/>
        </authorList>
    </citation>
    <scope>NUCLEOTIDE SEQUENCE [LARGE SCALE GENOMIC DNA]</scope>
    <source>
        <strain evidence="6 7">Oil+RF-744-GAM-WT-6</strain>
    </source>
</reference>
<comment type="similarity">
    <text evidence="1">Belongs to the CbxX/CfxQ family.</text>
</comment>